<reference evidence="2 3" key="1">
    <citation type="submission" date="2021-06" db="EMBL/GenBank/DDBJ databases">
        <authorList>
            <person name="Palmer J.M."/>
        </authorList>
    </citation>
    <scope>NUCLEOTIDE SEQUENCE [LARGE SCALE GENOMIC DNA]</scope>
    <source>
        <strain evidence="2 3">AS_MEX2019</strain>
        <tissue evidence="2">Muscle</tissue>
    </source>
</reference>
<feature type="compositionally biased region" description="Acidic residues" evidence="1">
    <location>
        <begin position="16"/>
        <end position="29"/>
    </location>
</feature>
<dbReference type="EMBL" id="JAHRIP010035182">
    <property type="protein sequence ID" value="MEQ2293914.1"/>
    <property type="molecule type" value="Genomic_DNA"/>
</dbReference>
<name>A0ABV0YJP1_9TELE</name>
<organism evidence="2 3">
    <name type="scientific">Ameca splendens</name>
    <dbReference type="NCBI Taxonomy" id="208324"/>
    <lineage>
        <taxon>Eukaryota</taxon>
        <taxon>Metazoa</taxon>
        <taxon>Chordata</taxon>
        <taxon>Craniata</taxon>
        <taxon>Vertebrata</taxon>
        <taxon>Euteleostomi</taxon>
        <taxon>Actinopterygii</taxon>
        <taxon>Neopterygii</taxon>
        <taxon>Teleostei</taxon>
        <taxon>Neoteleostei</taxon>
        <taxon>Acanthomorphata</taxon>
        <taxon>Ovalentaria</taxon>
        <taxon>Atherinomorphae</taxon>
        <taxon>Cyprinodontiformes</taxon>
        <taxon>Goodeidae</taxon>
        <taxon>Ameca</taxon>
    </lineage>
</organism>
<comment type="caution">
    <text evidence="2">The sequence shown here is derived from an EMBL/GenBank/DDBJ whole genome shotgun (WGS) entry which is preliminary data.</text>
</comment>
<evidence type="ECO:0000256" key="1">
    <source>
        <dbReference type="SAM" id="MobiDB-lite"/>
    </source>
</evidence>
<sequence>MHRKACNIVELLPADSSEEEASESDDDEWLPGKKELANARSSDSGDEDDEEPVIPEGNQEGEGHEITKDGPHGKAEGQKRRKIWKNKDNGFGGQLPPFLGE</sequence>
<feature type="compositionally biased region" description="Acidic residues" evidence="1">
    <location>
        <begin position="44"/>
        <end position="53"/>
    </location>
</feature>
<feature type="compositionally biased region" description="Basic and acidic residues" evidence="1">
    <location>
        <begin position="61"/>
        <end position="78"/>
    </location>
</feature>
<evidence type="ECO:0000313" key="3">
    <source>
        <dbReference type="Proteomes" id="UP001469553"/>
    </source>
</evidence>
<accession>A0ABV0YJP1</accession>
<keyword evidence="3" id="KW-1185">Reference proteome</keyword>
<feature type="region of interest" description="Disordered" evidence="1">
    <location>
        <begin position="1"/>
        <end position="101"/>
    </location>
</feature>
<protein>
    <submittedName>
        <fullName evidence="2">Uncharacterized protein</fullName>
    </submittedName>
</protein>
<dbReference type="Proteomes" id="UP001469553">
    <property type="component" value="Unassembled WGS sequence"/>
</dbReference>
<gene>
    <name evidence="2" type="ORF">AMECASPLE_038289</name>
</gene>
<evidence type="ECO:0000313" key="2">
    <source>
        <dbReference type="EMBL" id="MEQ2293914.1"/>
    </source>
</evidence>
<proteinExistence type="predicted"/>